<dbReference type="SUPFAM" id="SSF103473">
    <property type="entry name" value="MFS general substrate transporter"/>
    <property type="match status" value="1"/>
</dbReference>
<evidence type="ECO:0000256" key="4">
    <source>
        <dbReference type="ARBA" id="ARBA00023136"/>
    </source>
</evidence>
<evidence type="ECO:0000256" key="1">
    <source>
        <dbReference type="ARBA" id="ARBA00004141"/>
    </source>
</evidence>
<evidence type="ECO:0000256" key="5">
    <source>
        <dbReference type="SAM" id="Phobius"/>
    </source>
</evidence>
<evidence type="ECO:0000256" key="2">
    <source>
        <dbReference type="ARBA" id="ARBA00022692"/>
    </source>
</evidence>
<dbReference type="PANTHER" id="PTHR11662:SF399">
    <property type="entry name" value="FI19708P1-RELATED"/>
    <property type="match status" value="1"/>
</dbReference>
<dbReference type="Gene3D" id="1.20.1250.20">
    <property type="entry name" value="MFS general substrate transporter like domains"/>
    <property type="match status" value="1"/>
</dbReference>
<evidence type="ECO:0000313" key="7">
    <source>
        <dbReference type="Proteomes" id="UP000499080"/>
    </source>
</evidence>
<organism evidence="6 7">
    <name type="scientific">Araneus ventricosus</name>
    <name type="common">Orbweaver spider</name>
    <name type="synonym">Epeira ventricosa</name>
    <dbReference type="NCBI Taxonomy" id="182803"/>
    <lineage>
        <taxon>Eukaryota</taxon>
        <taxon>Metazoa</taxon>
        <taxon>Ecdysozoa</taxon>
        <taxon>Arthropoda</taxon>
        <taxon>Chelicerata</taxon>
        <taxon>Arachnida</taxon>
        <taxon>Araneae</taxon>
        <taxon>Araneomorphae</taxon>
        <taxon>Entelegynae</taxon>
        <taxon>Araneoidea</taxon>
        <taxon>Araneidae</taxon>
        <taxon>Araneus</taxon>
    </lineage>
</organism>
<dbReference type="PANTHER" id="PTHR11662">
    <property type="entry name" value="SOLUTE CARRIER FAMILY 17"/>
    <property type="match status" value="1"/>
</dbReference>
<gene>
    <name evidence="6" type="ORF">AVEN_24133_1</name>
</gene>
<protein>
    <recommendedName>
        <fullName evidence="8">Inorganic phosphate cotransporter</fullName>
    </recommendedName>
</protein>
<keyword evidence="3 5" id="KW-1133">Transmembrane helix</keyword>
<keyword evidence="4 5" id="KW-0472">Membrane</keyword>
<dbReference type="EMBL" id="BGPR01001686">
    <property type="protein sequence ID" value="GBM59535.1"/>
    <property type="molecule type" value="Genomic_DNA"/>
</dbReference>
<sequence>MEQSEALLMHKNGSSYARYTLAISVAESFATKAINDLGCIDNSKRVLINHPLEWRLTDPFSSRGESLSEKLLFQRESGYVNSLPYIAQMLVTWASSFFSDYLVNKGYSSTDILRKICNTLSCVGLSCSLIGVTYSGCDKTQNTIYLVAGMIFAGFGYPASQIVPLDMTLNFAGTLMGFVSTLASMAGFIIPLIVGSLTSTEQKNCSEWDKVTHHDPRRRRERGLDERFEEASQHEALKKQMSGYVLCCDRL</sequence>
<reference evidence="6 7" key="1">
    <citation type="journal article" date="2019" name="Sci. Rep.">
        <title>Orb-weaving spider Araneus ventricosus genome elucidates the spidroin gene catalogue.</title>
        <authorList>
            <person name="Kono N."/>
            <person name="Nakamura H."/>
            <person name="Ohtoshi R."/>
            <person name="Moran D.A.P."/>
            <person name="Shinohara A."/>
            <person name="Yoshida Y."/>
            <person name="Fujiwara M."/>
            <person name="Mori M."/>
            <person name="Tomita M."/>
            <person name="Arakawa K."/>
        </authorList>
    </citation>
    <scope>NUCLEOTIDE SEQUENCE [LARGE SCALE GENOMIC DNA]</scope>
</reference>
<dbReference type="GO" id="GO:0006820">
    <property type="term" value="P:monoatomic anion transport"/>
    <property type="evidence" value="ECO:0007669"/>
    <property type="project" value="TreeGrafter"/>
</dbReference>
<dbReference type="GO" id="GO:0016020">
    <property type="term" value="C:membrane"/>
    <property type="evidence" value="ECO:0007669"/>
    <property type="project" value="UniProtKB-SubCell"/>
</dbReference>
<evidence type="ECO:0008006" key="8">
    <source>
        <dbReference type="Google" id="ProtNLM"/>
    </source>
</evidence>
<accession>A0A4Y2H389</accession>
<comment type="caution">
    <text evidence="6">The sequence shown here is derived from an EMBL/GenBank/DDBJ whole genome shotgun (WGS) entry which is preliminary data.</text>
</comment>
<dbReference type="GO" id="GO:0022857">
    <property type="term" value="F:transmembrane transporter activity"/>
    <property type="evidence" value="ECO:0007669"/>
    <property type="project" value="TreeGrafter"/>
</dbReference>
<dbReference type="Proteomes" id="UP000499080">
    <property type="component" value="Unassembled WGS sequence"/>
</dbReference>
<dbReference type="AlphaFoldDB" id="A0A4Y2H389"/>
<dbReference type="OrthoDB" id="5969426at2759"/>
<name>A0A4Y2H389_ARAVE</name>
<keyword evidence="7" id="KW-1185">Reference proteome</keyword>
<proteinExistence type="predicted"/>
<comment type="subcellular location">
    <subcellularLocation>
        <location evidence="1">Membrane</location>
        <topology evidence="1">Multi-pass membrane protein</topology>
    </subcellularLocation>
</comment>
<keyword evidence="2 5" id="KW-0812">Transmembrane</keyword>
<evidence type="ECO:0000313" key="6">
    <source>
        <dbReference type="EMBL" id="GBM59535.1"/>
    </source>
</evidence>
<evidence type="ECO:0000256" key="3">
    <source>
        <dbReference type="ARBA" id="ARBA00022989"/>
    </source>
</evidence>
<feature type="transmembrane region" description="Helical" evidence="5">
    <location>
        <begin position="142"/>
        <end position="159"/>
    </location>
</feature>
<dbReference type="InterPro" id="IPR036259">
    <property type="entry name" value="MFS_trans_sf"/>
</dbReference>
<dbReference type="InterPro" id="IPR050382">
    <property type="entry name" value="MFS_Na/Anion_cotransporter"/>
</dbReference>
<feature type="transmembrane region" description="Helical" evidence="5">
    <location>
        <begin position="171"/>
        <end position="194"/>
    </location>
</feature>